<evidence type="ECO:0000313" key="1">
    <source>
        <dbReference type="Proteomes" id="UP000790787"/>
    </source>
</evidence>
<sequence length="184" mass="21557">MSLLVKNKIGFIDESCARETYVADSFRLHQWERCNAIVQSWIMSYIAQELRKGIVYSSNAQKVWEAFKELFDKVNATKNYHMNMKISSLMQEISSVSIYYSKLNDLWVEFESIILYPDCDCVRSRLFVDFLCQQKLMKFLMGLNVTYAPQMSQFLMMNPTLTLDQAYLIIIHEESQRMSGTSMS</sequence>
<dbReference type="RefSeq" id="XP_075103420.1">
    <property type="nucleotide sequence ID" value="XM_075247319.1"/>
</dbReference>
<evidence type="ECO:0000313" key="2">
    <source>
        <dbReference type="RefSeq" id="XP_075103420.1"/>
    </source>
</evidence>
<accession>A0AC58U1U1</accession>
<name>A0AC58U1U1_TOBAC</name>
<keyword evidence="1" id="KW-1185">Reference proteome</keyword>
<reference evidence="2" key="2">
    <citation type="submission" date="2025-08" db="UniProtKB">
        <authorList>
            <consortium name="RefSeq"/>
        </authorList>
    </citation>
    <scope>IDENTIFICATION</scope>
    <source>
        <tissue evidence="2">Leaf</tissue>
    </source>
</reference>
<protein>
    <submittedName>
        <fullName evidence="2">Uncharacterized protein LOC142178005</fullName>
    </submittedName>
</protein>
<organism evidence="1 2">
    <name type="scientific">Nicotiana tabacum</name>
    <name type="common">Common tobacco</name>
    <dbReference type="NCBI Taxonomy" id="4097"/>
    <lineage>
        <taxon>Eukaryota</taxon>
        <taxon>Viridiplantae</taxon>
        <taxon>Streptophyta</taxon>
        <taxon>Embryophyta</taxon>
        <taxon>Tracheophyta</taxon>
        <taxon>Spermatophyta</taxon>
        <taxon>Magnoliopsida</taxon>
        <taxon>eudicotyledons</taxon>
        <taxon>Gunneridae</taxon>
        <taxon>Pentapetalae</taxon>
        <taxon>asterids</taxon>
        <taxon>lamiids</taxon>
        <taxon>Solanales</taxon>
        <taxon>Solanaceae</taxon>
        <taxon>Nicotianoideae</taxon>
        <taxon>Nicotianeae</taxon>
        <taxon>Nicotiana</taxon>
    </lineage>
</organism>
<gene>
    <name evidence="2" type="primary">LOC142178005</name>
</gene>
<proteinExistence type="predicted"/>
<reference evidence="1" key="1">
    <citation type="journal article" date="2014" name="Nat. Commun.">
        <title>The tobacco genome sequence and its comparison with those of tomato and potato.</title>
        <authorList>
            <person name="Sierro N."/>
            <person name="Battey J.N."/>
            <person name="Ouadi S."/>
            <person name="Bakaher N."/>
            <person name="Bovet L."/>
            <person name="Willig A."/>
            <person name="Goepfert S."/>
            <person name="Peitsch M.C."/>
            <person name="Ivanov N.V."/>
        </authorList>
    </citation>
    <scope>NUCLEOTIDE SEQUENCE [LARGE SCALE GENOMIC DNA]</scope>
</reference>
<dbReference type="Proteomes" id="UP000790787">
    <property type="component" value="Chromosome 24"/>
</dbReference>